<reference evidence="1" key="2">
    <citation type="submission" date="2021-04" db="EMBL/GenBank/DDBJ databases">
        <authorList>
            <person name="Podell S."/>
        </authorList>
    </citation>
    <scope>NUCLEOTIDE SEQUENCE</scope>
    <source>
        <strain evidence="1">Hildebrandi</strain>
    </source>
</reference>
<dbReference type="EMBL" id="JAGRRH010000001">
    <property type="protein sequence ID" value="KAG7374570.1"/>
    <property type="molecule type" value="Genomic_DNA"/>
</dbReference>
<protein>
    <submittedName>
        <fullName evidence="1">Uncharacterized protein</fullName>
    </submittedName>
</protein>
<reference evidence="1" key="1">
    <citation type="journal article" date="2021" name="Sci. Rep.">
        <title>Diploid genomic architecture of Nitzschia inconspicua, an elite biomass production diatom.</title>
        <authorList>
            <person name="Oliver A."/>
            <person name="Podell S."/>
            <person name="Pinowska A."/>
            <person name="Traller J.C."/>
            <person name="Smith S.R."/>
            <person name="McClure R."/>
            <person name="Beliaev A."/>
            <person name="Bohutskyi P."/>
            <person name="Hill E.A."/>
            <person name="Rabines A."/>
            <person name="Zheng H."/>
            <person name="Allen L.Z."/>
            <person name="Kuo A."/>
            <person name="Grigoriev I.V."/>
            <person name="Allen A.E."/>
            <person name="Hazlebeck D."/>
            <person name="Allen E.E."/>
        </authorList>
    </citation>
    <scope>NUCLEOTIDE SEQUENCE</scope>
    <source>
        <strain evidence="1">Hildebrandi</strain>
    </source>
</reference>
<comment type="caution">
    <text evidence="1">The sequence shown here is derived from an EMBL/GenBank/DDBJ whole genome shotgun (WGS) entry which is preliminary data.</text>
</comment>
<sequence length="644" mass="71999">MEQIPKKYTKEYLERRIQALRQKIATAIPSKDLVDPDDIFSSMLKSYEWSKESLQACTAVLEGLQKGEEDHPHKNNPVSVDPTSLIDAAKHAVDTAQKTVNNLSQTATNVGCNAVTSSGLLKILRTNKDLQQWLFECTVLVQSTPTKLAAWCAEDPDQHHALLDVFLADIGCMKAFLLAGGPVHGNFGPALVICGKLHLQIKQKGEEEENPKRSKLLERLALAVALEHASPIPIWKHENTDQVNPVQRFWHYADAHLDGALDATFDQLSVWEMRMVVDSNATHEDLTWAREYLKAYRPDEILTVDEHWRYALAVRSDVGYRQPDHDFTNYKDLLSAGGKCGARAWFGRFICKAWGIPTWGIRQPGHAAMTRWTTDGWCICLGAAKWDISWWDESRFGGEKTLSSRYGPDFLEEAMARKAGSTVLGQSYEDVVMLECLAESFGETIESDYASGKFWRSLALAKRKRLAQSLSSRSICEKKSVYATTVSNCSFHEGATVDENSTVVIPAASFVKKSSGVSLMDSFWGGTQIHFVKQQDAMVEYDVPSSIKEGVFSLSLKIVNVHRDQVPIEICVDDSSLSSSNDPEDFEVIPGTEPQQLQIPYTIGRWETTKEQINVNLSPGKKILLSRKAPCWGLTMKEIVLTPL</sequence>
<dbReference type="Proteomes" id="UP000693970">
    <property type="component" value="Unassembled WGS sequence"/>
</dbReference>
<proteinExistence type="predicted"/>
<evidence type="ECO:0000313" key="2">
    <source>
        <dbReference type="Proteomes" id="UP000693970"/>
    </source>
</evidence>
<organism evidence="1 2">
    <name type="scientific">Nitzschia inconspicua</name>
    <dbReference type="NCBI Taxonomy" id="303405"/>
    <lineage>
        <taxon>Eukaryota</taxon>
        <taxon>Sar</taxon>
        <taxon>Stramenopiles</taxon>
        <taxon>Ochrophyta</taxon>
        <taxon>Bacillariophyta</taxon>
        <taxon>Bacillariophyceae</taxon>
        <taxon>Bacillariophycidae</taxon>
        <taxon>Bacillariales</taxon>
        <taxon>Bacillariaceae</taxon>
        <taxon>Nitzschia</taxon>
    </lineage>
</organism>
<keyword evidence="2" id="KW-1185">Reference proteome</keyword>
<gene>
    <name evidence="1" type="ORF">IV203_013665</name>
</gene>
<name>A0A9K3M695_9STRA</name>
<evidence type="ECO:0000313" key="1">
    <source>
        <dbReference type="EMBL" id="KAG7374570.1"/>
    </source>
</evidence>
<dbReference type="OrthoDB" id="46119at2759"/>
<dbReference type="AlphaFoldDB" id="A0A9K3M695"/>
<accession>A0A9K3M695</accession>